<evidence type="ECO:0000313" key="3">
    <source>
        <dbReference type="Proteomes" id="UP000676194"/>
    </source>
</evidence>
<evidence type="ECO:0000256" key="1">
    <source>
        <dbReference type="SAM" id="SignalP"/>
    </source>
</evidence>
<dbReference type="RefSeq" id="WP_213496555.1">
    <property type="nucleotide sequence ID" value="NZ_CP074694.1"/>
</dbReference>
<dbReference type="Gene3D" id="1.25.40.10">
    <property type="entry name" value="Tetratricopeptide repeat domain"/>
    <property type="match status" value="2"/>
</dbReference>
<gene>
    <name evidence="2" type="ORF">KIH39_24750</name>
</gene>
<dbReference type="AlphaFoldDB" id="A0A8E6EY49"/>
<dbReference type="SUPFAM" id="SSF48452">
    <property type="entry name" value="TPR-like"/>
    <property type="match status" value="1"/>
</dbReference>
<dbReference type="InterPro" id="IPR011990">
    <property type="entry name" value="TPR-like_helical_dom_sf"/>
</dbReference>
<dbReference type="EMBL" id="CP074694">
    <property type="protein sequence ID" value="QVL32006.1"/>
    <property type="molecule type" value="Genomic_DNA"/>
</dbReference>
<sequence>MTRCSSRILGIVTLTFVLTLGSVIQAQDASDAQTKIKKLNQITGTEAFRTALKGLLKDEKDSKVLVAEAVKMAKDKPENLTYNSSYLLGLAARNQKDYPAARALLKLSCVKAIDLLSVNKAFDSYQNLVDVLMLEKKYDEAADEIQQFLKQKLSEKSEEFAQMEILIQERLIQALAAKGKIDEALKKATELVDRFNGYPRFLRLKADVLREGEKYDEAETAYQQALSTLIKNKADADDEESSEKKDEIRLTRYLLSGIYVDMNKVEKAADQLKILLKETPDNPTFNNDLGYIWADHNLNLDESEKLVRKAIEEQTKINKKRAENGLEPLDGAAYLDSLGWVLFKKKKFPEAKKELLEAVKTPEGQHVEILDHLADVHMILGEKADAIKVWEQALKVESETKRDKKRKVEIEQKLKKAKEAKEEKK</sequence>
<dbReference type="InterPro" id="IPR019734">
    <property type="entry name" value="TPR_rpt"/>
</dbReference>
<feature type="chain" id="PRO_5034855758" evidence="1">
    <location>
        <begin position="27"/>
        <end position="425"/>
    </location>
</feature>
<protein>
    <submittedName>
        <fullName evidence="2">Tetratricopeptide repeat protein</fullName>
    </submittedName>
</protein>
<name>A0A8E6EY49_9BACT</name>
<feature type="signal peptide" evidence="1">
    <location>
        <begin position="1"/>
        <end position="26"/>
    </location>
</feature>
<reference evidence="2" key="1">
    <citation type="submission" date="2021-05" db="EMBL/GenBank/DDBJ databases">
        <title>Complete genome sequence of the cellulolytic planctomycete Telmatocola sphagniphila SP2T and characterization of the first cellulase from planctomycetes.</title>
        <authorList>
            <person name="Rakitin A.L."/>
            <person name="Beletsky A.V."/>
            <person name="Naumoff D.G."/>
            <person name="Kulichevskaya I.S."/>
            <person name="Mardanov A.V."/>
            <person name="Ravin N.V."/>
            <person name="Dedysh S.N."/>
        </authorList>
    </citation>
    <scope>NUCLEOTIDE SEQUENCE</scope>
    <source>
        <strain evidence="2">SP2T</strain>
    </source>
</reference>
<keyword evidence="3" id="KW-1185">Reference proteome</keyword>
<dbReference type="SMART" id="SM00028">
    <property type="entry name" value="TPR"/>
    <property type="match status" value="4"/>
</dbReference>
<proteinExistence type="predicted"/>
<evidence type="ECO:0000313" key="2">
    <source>
        <dbReference type="EMBL" id="QVL32006.1"/>
    </source>
</evidence>
<keyword evidence="1" id="KW-0732">Signal</keyword>
<dbReference type="KEGG" id="tsph:KIH39_24750"/>
<dbReference type="Pfam" id="PF13432">
    <property type="entry name" value="TPR_16"/>
    <property type="match status" value="2"/>
</dbReference>
<dbReference type="Proteomes" id="UP000676194">
    <property type="component" value="Chromosome"/>
</dbReference>
<organism evidence="2 3">
    <name type="scientific">Telmatocola sphagniphila</name>
    <dbReference type="NCBI Taxonomy" id="1123043"/>
    <lineage>
        <taxon>Bacteria</taxon>
        <taxon>Pseudomonadati</taxon>
        <taxon>Planctomycetota</taxon>
        <taxon>Planctomycetia</taxon>
        <taxon>Gemmatales</taxon>
        <taxon>Gemmataceae</taxon>
    </lineage>
</organism>
<accession>A0A8E6EY49</accession>